<proteinExistence type="predicted"/>
<dbReference type="Proteomes" id="UP000827387">
    <property type="component" value="Segment"/>
</dbReference>
<dbReference type="EMBL" id="MZ130474">
    <property type="protein sequence ID" value="QWM89072.1"/>
    <property type="molecule type" value="Genomic_DNA"/>
</dbReference>
<dbReference type="KEGG" id="vg:75691436"/>
<gene>
    <name evidence="1" type="primary">gp_05162</name>
</gene>
<evidence type="ECO:0000313" key="1">
    <source>
        <dbReference type="EMBL" id="QWM89072.1"/>
    </source>
</evidence>
<evidence type="ECO:0000313" key="2">
    <source>
        <dbReference type="Proteomes" id="UP000827387"/>
    </source>
</evidence>
<keyword evidence="2" id="KW-1185">Reference proteome</keyword>
<reference evidence="1 2" key="1">
    <citation type="submission" date="2021-04" db="EMBL/GenBank/DDBJ databases">
        <authorList>
            <person name="Shkoporov A.N."/>
            <person name="Stockdale S.R."/>
            <person name="Guerin E."/>
            <person name="Ross R.P."/>
            <person name="Hill C."/>
        </authorList>
    </citation>
    <scope>NUCLEOTIDE SEQUENCE [LARGE SCALE GENOMIC DNA]</scope>
    <source>
        <strain evidence="2">cr49_1</strain>
    </source>
</reference>
<organism evidence="1 2">
    <name type="scientific">uncultured phage cr49_1</name>
    <dbReference type="NCBI Taxonomy" id="2986402"/>
    <lineage>
        <taxon>Viruses</taxon>
        <taxon>Duplodnaviria</taxon>
        <taxon>Heunggongvirae</taxon>
        <taxon>Uroviricota</taxon>
        <taxon>Caudoviricetes</taxon>
        <taxon>Crassvirales</taxon>
        <taxon>Intestiviridae</taxon>
        <taxon>Crudevirinae</taxon>
        <taxon>Diorhovirus</taxon>
        <taxon>Diorhovirus copri</taxon>
    </lineage>
</organism>
<protein>
    <submittedName>
        <fullName evidence="1">Uncharacterized protein</fullName>
    </submittedName>
</protein>
<dbReference type="RefSeq" id="YP_010358644.1">
    <property type="nucleotide sequence ID" value="NC_062764.1"/>
</dbReference>
<name>A0AAE7RUK4_9CAUD</name>
<accession>A0AAE7RUK4</accession>
<dbReference type="GeneID" id="75691436"/>
<sequence>MTKEEIINNKWGFTIYQIDKYYRIIVNYKNDLNCHPSTAIIAFIHSFPFDRDGLYEFLNEVYYNWTSFLETIRNEK</sequence>